<dbReference type="EMBL" id="JAFGIX010000027">
    <property type="protein sequence ID" value="MBN1572645.1"/>
    <property type="molecule type" value="Genomic_DNA"/>
</dbReference>
<dbReference type="SUPFAM" id="SSF50630">
    <property type="entry name" value="Acid proteases"/>
    <property type="match status" value="1"/>
</dbReference>
<dbReference type="Pfam" id="PF13650">
    <property type="entry name" value="Asp_protease_2"/>
    <property type="match status" value="1"/>
</dbReference>
<dbReference type="InterPro" id="IPR021109">
    <property type="entry name" value="Peptidase_aspartic_dom_sf"/>
</dbReference>
<dbReference type="Gene3D" id="2.40.70.10">
    <property type="entry name" value="Acid Proteases"/>
    <property type="match status" value="1"/>
</dbReference>
<evidence type="ECO:0000313" key="1">
    <source>
        <dbReference type="EMBL" id="MBN1572645.1"/>
    </source>
</evidence>
<organism evidence="1 2">
    <name type="scientific">Candidatus Zymogenus saltonus</name>
    <dbReference type="NCBI Taxonomy" id="2844893"/>
    <lineage>
        <taxon>Bacteria</taxon>
        <taxon>Deltaproteobacteria</taxon>
        <taxon>Candidatus Zymogenia</taxon>
        <taxon>Candidatus Zymogeniales</taxon>
        <taxon>Candidatus Zymogenaceae</taxon>
        <taxon>Candidatus Zymogenus</taxon>
    </lineage>
</organism>
<dbReference type="AlphaFoldDB" id="A0A9D8PP68"/>
<reference evidence="1" key="2">
    <citation type="submission" date="2021-01" db="EMBL/GenBank/DDBJ databases">
        <authorList>
            <person name="Hahn C.R."/>
            <person name="Youssef N.H."/>
            <person name="Elshahed M."/>
        </authorList>
    </citation>
    <scope>NUCLEOTIDE SEQUENCE</scope>
    <source>
        <strain evidence="1">Zod_Metabat.24</strain>
    </source>
</reference>
<evidence type="ECO:0000313" key="2">
    <source>
        <dbReference type="Proteomes" id="UP000809273"/>
    </source>
</evidence>
<dbReference type="InterPro" id="IPR001969">
    <property type="entry name" value="Aspartic_peptidase_AS"/>
</dbReference>
<protein>
    <recommendedName>
        <fullName evidence="3">Peptidase A2 domain-containing protein</fullName>
    </recommendedName>
</protein>
<proteinExistence type="predicted"/>
<dbReference type="Proteomes" id="UP000809273">
    <property type="component" value="Unassembled WGS sequence"/>
</dbReference>
<comment type="caution">
    <text evidence="1">The sequence shown here is derived from an EMBL/GenBank/DDBJ whole genome shotgun (WGS) entry which is preliminary data.</text>
</comment>
<accession>A0A9D8PP68</accession>
<name>A0A9D8PP68_9DELT</name>
<gene>
    <name evidence="1" type="ORF">JW984_05540</name>
</gene>
<dbReference type="GO" id="GO:0006508">
    <property type="term" value="P:proteolysis"/>
    <property type="evidence" value="ECO:0007669"/>
    <property type="project" value="InterPro"/>
</dbReference>
<evidence type="ECO:0008006" key="3">
    <source>
        <dbReference type="Google" id="ProtNLM"/>
    </source>
</evidence>
<sequence length="143" mass="15882">MTPSFTLQLPNLQTQGPIVEVRIAVGKIIEDTLKKGKKKIPDPFNATAMIDTGASSTVIREDIVDHLNLKTIGYIYVNTPSSTNVLCYEYLIRVLFPNNVIAEVIAIAAPLKNQHIQCLIGRDLLSHSVFIYTGYINTFTLSF</sequence>
<dbReference type="PROSITE" id="PS00141">
    <property type="entry name" value="ASP_PROTEASE"/>
    <property type="match status" value="1"/>
</dbReference>
<reference evidence="1" key="1">
    <citation type="journal article" date="2021" name="Environ. Microbiol.">
        <title>Genomic characterization of three novel Desulfobacterota classes expand the metabolic and phylogenetic diversity of the phylum.</title>
        <authorList>
            <person name="Murphy C.L."/>
            <person name="Biggerstaff J."/>
            <person name="Eichhorn A."/>
            <person name="Ewing E."/>
            <person name="Shahan R."/>
            <person name="Soriano D."/>
            <person name="Stewart S."/>
            <person name="VanMol K."/>
            <person name="Walker R."/>
            <person name="Walters P."/>
            <person name="Elshahed M.S."/>
            <person name="Youssef N.H."/>
        </authorList>
    </citation>
    <scope>NUCLEOTIDE SEQUENCE</scope>
    <source>
        <strain evidence="1">Zod_Metabat.24</strain>
    </source>
</reference>
<dbReference type="GO" id="GO:0004190">
    <property type="term" value="F:aspartic-type endopeptidase activity"/>
    <property type="evidence" value="ECO:0007669"/>
    <property type="project" value="InterPro"/>
</dbReference>